<sequence>MPTTDRPLFSGTPVVRIRDVTLNASDDAPTYQHKLARIILDVMFEFVGLLDPDGTIVEVSQGALEGGGLHFDEVRGKPFWETRWWAVSDEC</sequence>
<dbReference type="CDD" id="cd00130">
    <property type="entry name" value="PAS"/>
    <property type="match status" value="1"/>
</dbReference>
<reference evidence="1 2" key="1">
    <citation type="submission" date="2019-12" db="EMBL/GenBank/DDBJ databases">
        <title>Comparative genomics gives insights into the taxonomy of the Azoarcus-Aromatoleum group and reveals separate origins of nif in the plant-associated Azoarcus and non-plant-associated Aromatoleum sub-groups.</title>
        <authorList>
            <person name="Lafos M."/>
            <person name="Maluk M."/>
            <person name="Batista M."/>
            <person name="Junghare M."/>
            <person name="Carmona M."/>
            <person name="Faoro H."/>
            <person name="Cruz L.M."/>
            <person name="Battistoni F."/>
            <person name="De Souza E."/>
            <person name="Pedrosa F."/>
            <person name="Chen W.-M."/>
            <person name="Poole P.S."/>
            <person name="Dixon R.A."/>
            <person name="James E.K."/>
        </authorList>
    </citation>
    <scope>NUCLEOTIDE SEQUENCE [LARGE SCALE GENOMIC DNA]</scope>
    <source>
        <strain evidence="1 2">PbN1</strain>
    </source>
</reference>
<accession>A0ABX1NUT4</accession>
<dbReference type="EMBL" id="WTVP01000021">
    <property type="protein sequence ID" value="NMG15771.1"/>
    <property type="molecule type" value="Genomic_DNA"/>
</dbReference>
<organism evidence="1 2">
    <name type="scientific">Aromatoleum bremense</name>
    <dbReference type="NCBI Taxonomy" id="76115"/>
    <lineage>
        <taxon>Bacteria</taxon>
        <taxon>Pseudomonadati</taxon>
        <taxon>Pseudomonadota</taxon>
        <taxon>Betaproteobacteria</taxon>
        <taxon>Rhodocyclales</taxon>
        <taxon>Rhodocyclaceae</taxon>
        <taxon>Aromatoleum</taxon>
    </lineage>
</organism>
<dbReference type="Proteomes" id="UP000633943">
    <property type="component" value="Unassembled WGS sequence"/>
</dbReference>
<protein>
    <recommendedName>
        <fullName evidence="3">PAS domain-containing protein</fullName>
    </recommendedName>
</protein>
<dbReference type="SUPFAM" id="SSF55785">
    <property type="entry name" value="PYP-like sensor domain (PAS domain)"/>
    <property type="match status" value="1"/>
</dbReference>
<evidence type="ECO:0000313" key="2">
    <source>
        <dbReference type="Proteomes" id="UP000633943"/>
    </source>
</evidence>
<name>A0ABX1NUT4_9RHOO</name>
<evidence type="ECO:0000313" key="1">
    <source>
        <dbReference type="EMBL" id="NMG15771.1"/>
    </source>
</evidence>
<evidence type="ECO:0008006" key="3">
    <source>
        <dbReference type="Google" id="ProtNLM"/>
    </source>
</evidence>
<proteinExistence type="predicted"/>
<dbReference type="RefSeq" id="WP_169202404.1">
    <property type="nucleotide sequence ID" value="NZ_CP059467.1"/>
</dbReference>
<keyword evidence="2" id="KW-1185">Reference proteome</keyword>
<dbReference type="Gene3D" id="3.30.450.20">
    <property type="entry name" value="PAS domain"/>
    <property type="match status" value="1"/>
</dbReference>
<gene>
    <name evidence="1" type="ORF">GPA24_09495</name>
</gene>
<comment type="caution">
    <text evidence="1">The sequence shown here is derived from an EMBL/GenBank/DDBJ whole genome shotgun (WGS) entry which is preliminary data.</text>
</comment>
<dbReference type="InterPro" id="IPR000014">
    <property type="entry name" value="PAS"/>
</dbReference>
<dbReference type="InterPro" id="IPR035965">
    <property type="entry name" value="PAS-like_dom_sf"/>
</dbReference>